<reference evidence="2" key="1">
    <citation type="journal article" date="2023" name="Mol. Phylogenet. Evol.">
        <title>Genome-scale phylogeny and comparative genomics of the fungal order Sordariales.</title>
        <authorList>
            <person name="Hensen N."/>
            <person name="Bonometti L."/>
            <person name="Westerberg I."/>
            <person name="Brannstrom I.O."/>
            <person name="Guillou S."/>
            <person name="Cros-Aarteil S."/>
            <person name="Calhoun S."/>
            <person name="Haridas S."/>
            <person name="Kuo A."/>
            <person name="Mondo S."/>
            <person name="Pangilinan J."/>
            <person name="Riley R."/>
            <person name="LaButti K."/>
            <person name="Andreopoulos B."/>
            <person name="Lipzen A."/>
            <person name="Chen C."/>
            <person name="Yan M."/>
            <person name="Daum C."/>
            <person name="Ng V."/>
            <person name="Clum A."/>
            <person name="Steindorff A."/>
            <person name="Ohm R.A."/>
            <person name="Martin F."/>
            <person name="Silar P."/>
            <person name="Natvig D.O."/>
            <person name="Lalanne C."/>
            <person name="Gautier V."/>
            <person name="Ament-Velasquez S.L."/>
            <person name="Kruys A."/>
            <person name="Hutchinson M.I."/>
            <person name="Powell A.J."/>
            <person name="Barry K."/>
            <person name="Miller A.N."/>
            <person name="Grigoriev I.V."/>
            <person name="Debuchy R."/>
            <person name="Gladieux P."/>
            <person name="Hiltunen Thoren M."/>
            <person name="Johannesson H."/>
        </authorList>
    </citation>
    <scope>NUCLEOTIDE SEQUENCE</scope>
    <source>
        <strain evidence="2">CBS 232.78</strain>
    </source>
</reference>
<dbReference type="Proteomes" id="UP001285441">
    <property type="component" value="Unassembled WGS sequence"/>
</dbReference>
<organism evidence="2 3">
    <name type="scientific">Podospora didyma</name>
    <dbReference type="NCBI Taxonomy" id="330526"/>
    <lineage>
        <taxon>Eukaryota</taxon>
        <taxon>Fungi</taxon>
        <taxon>Dikarya</taxon>
        <taxon>Ascomycota</taxon>
        <taxon>Pezizomycotina</taxon>
        <taxon>Sordariomycetes</taxon>
        <taxon>Sordariomycetidae</taxon>
        <taxon>Sordariales</taxon>
        <taxon>Podosporaceae</taxon>
        <taxon>Podospora</taxon>
    </lineage>
</organism>
<evidence type="ECO:0000313" key="2">
    <source>
        <dbReference type="EMBL" id="KAK3388005.1"/>
    </source>
</evidence>
<evidence type="ECO:0000313" key="3">
    <source>
        <dbReference type="Proteomes" id="UP001285441"/>
    </source>
</evidence>
<comment type="caution">
    <text evidence="2">The sequence shown here is derived from an EMBL/GenBank/DDBJ whole genome shotgun (WGS) entry which is preliminary data.</text>
</comment>
<evidence type="ECO:0000256" key="1">
    <source>
        <dbReference type="SAM" id="MobiDB-lite"/>
    </source>
</evidence>
<keyword evidence="3" id="KW-1185">Reference proteome</keyword>
<feature type="compositionally biased region" description="Low complexity" evidence="1">
    <location>
        <begin position="101"/>
        <end position="111"/>
    </location>
</feature>
<name>A0AAE0NV54_9PEZI</name>
<protein>
    <submittedName>
        <fullName evidence="2">Uncharacterized protein</fullName>
    </submittedName>
</protein>
<gene>
    <name evidence="2" type="ORF">B0H63DRAFT_471337</name>
</gene>
<feature type="compositionally biased region" description="Polar residues" evidence="1">
    <location>
        <begin position="112"/>
        <end position="122"/>
    </location>
</feature>
<feature type="compositionally biased region" description="Polar residues" evidence="1">
    <location>
        <begin position="69"/>
        <end position="90"/>
    </location>
</feature>
<dbReference type="AlphaFoldDB" id="A0AAE0NV54"/>
<proteinExistence type="predicted"/>
<feature type="region of interest" description="Disordered" evidence="1">
    <location>
        <begin position="1"/>
        <end position="142"/>
    </location>
</feature>
<feature type="compositionally biased region" description="Low complexity" evidence="1">
    <location>
        <begin position="9"/>
        <end position="20"/>
    </location>
</feature>
<dbReference type="EMBL" id="JAULSW010000003">
    <property type="protein sequence ID" value="KAK3388005.1"/>
    <property type="molecule type" value="Genomic_DNA"/>
</dbReference>
<reference evidence="2" key="2">
    <citation type="submission" date="2023-06" db="EMBL/GenBank/DDBJ databases">
        <authorList>
            <consortium name="Lawrence Berkeley National Laboratory"/>
            <person name="Haridas S."/>
            <person name="Hensen N."/>
            <person name="Bonometti L."/>
            <person name="Westerberg I."/>
            <person name="Brannstrom I.O."/>
            <person name="Guillou S."/>
            <person name="Cros-Aarteil S."/>
            <person name="Calhoun S."/>
            <person name="Kuo A."/>
            <person name="Mondo S."/>
            <person name="Pangilinan J."/>
            <person name="Riley R."/>
            <person name="LaButti K."/>
            <person name="Andreopoulos B."/>
            <person name="Lipzen A."/>
            <person name="Chen C."/>
            <person name="Yanf M."/>
            <person name="Daum C."/>
            <person name="Ng V."/>
            <person name="Clum A."/>
            <person name="Steindorff A."/>
            <person name="Ohm R."/>
            <person name="Martin F."/>
            <person name="Silar P."/>
            <person name="Natvig D."/>
            <person name="Lalanne C."/>
            <person name="Gautier V."/>
            <person name="Ament-velasquez S.L."/>
            <person name="Kruys A."/>
            <person name="Hutchinson M.I."/>
            <person name="Powell A.J."/>
            <person name="Barry K."/>
            <person name="Miller A.N."/>
            <person name="Grigoriev I.V."/>
            <person name="Debuchy R."/>
            <person name="Gladieux P."/>
            <person name="Thoren M.H."/>
            <person name="Johannesson H."/>
        </authorList>
    </citation>
    <scope>NUCLEOTIDE SEQUENCE</scope>
    <source>
        <strain evidence="2">CBS 232.78</strain>
    </source>
</reference>
<accession>A0AAE0NV54</accession>
<sequence>MYLEDNPDQAPAAAPQIQAPARDENGPVNASNSDNEMDADPGTPAQYTESQFAAIQDDADQPFSHEQQETSSPLSTPSQNGLPANANSIFSPRPAKRRRLSLGGASSTGLGNQEQASSSPLMTPNHPHNLPAPGSTDGIRPLPSALQMAANGPVLPLPEIKPEISSMSPPRQPSTRSGEVVKLYEEDNILSGIIRTFEDAGKEQIPRLKADWEKVRRELDSMEESVASAQRVSLAVRHEFAKAKMCMQEYQDDLDQIVKKIDTAKRHLTYLREFRRENPSAPDDDAEALAAQKLARLSSEKVKYEVLVNAEETKTYGLQTKMAQTAAGVEQMKDPAHLTKLKQAEAEAKLRYNDAVAFLNSMHLGPAKLGQVTRRGYGLTAEERVGLHLPLYRP</sequence>